<feature type="domain" description="Peptidase C39-like" evidence="2">
    <location>
        <begin position="71"/>
        <end position="185"/>
    </location>
</feature>
<keyword evidence="1" id="KW-0802">TPR repeat</keyword>
<dbReference type="InterPro" id="IPR019734">
    <property type="entry name" value="TPR_rpt"/>
</dbReference>
<proteinExistence type="predicted"/>
<accession>A0A1F5FVP8</accession>
<dbReference type="EMBL" id="MFAU01000041">
    <property type="protein sequence ID" value="OGD83690.1"/>
    <property type="molecule type" value="Genomic_DNA"/>
</dbReference>
<dbReference type="PROSITE" id="PS50005">
    <property type="entry name" value="TPR"/>
    <property type="match status" value="1"/>
</dbReference>
<evidence type="ECO:0000259" key="2">
    <source>
        <dbReference type="Pfam" id="PF13529"/>
    </source>
</evidence>
<dbReference type="SUPFAM" id="SSF48452">
    <property type="entry name" value="TPR-like"/>
    <property type="match status" value="1"/>
</dbReference>
<protein>
    <recommendedName>
        <fullName evidence="2">Peptidase C39-like domain-containing protein</fullName>
    </recommendedName>
</protein>
<dbReference type="Pfam" id="PF13181">
    <property type="entry name" value="TPR_8"/>
    <property type="match status" value="1"/>
</dbReference>
<feature type="repeat" description="TPR" evidence="1">
    <location>
        <begin position="324"/>
        <end position="357"/>
    </location>
</feature>
<dbReference type="Pfam" id="PF13529">
    <property type="entry name" value="Peptidase_C39_2"/>
    <property type="match status" value="1"/>
</dbReference>
<sequence length="369" mass="42233">MKKLLVRYILPALAIILLAWFFVKITEGKVQNPPLNTDTIQTQVLPKSPTPTPSPITPSSHIIPIRLHTFQTFNNCGPATLSMILSYLDINVSQQTLGQSLRPYQNPRGDNDDKSVTLQELATEAQKYNLLPYHRPNGNIQILKQFIANGIPVITRTLTKPTEDIGHYRLVRGYDDTTGQIIQDDSLQNKNLRFSYGDFTRLWQDFNFEYLVLVPKEKEEVVEGILGEDIDEKMAWQKAAESSEAILAQNPNDTVARFNLSVALYNIGDFQGSVREFEKVENRLPFRTLWYQIEPVQAYFELGNYDRVFQLTDKILSNYNRAFSELYLIRGEIYKKKGRLDLAKTEFEKAVLYNKNLKSAQEALGSLSS</sequence>
<dbReference type="InterPro" id="IPR039564">
    <property type="entry name" value="Peptidase_C39-like"/>
</dbReference>
<gene>
    <name evidence="3" type="ORF">A2165_03665</name>
</gene>
<evidence type="ECO:0000313" key="4">
    <source>
        <dbReference type="Proteomes" id="UP000179252"/>
    </source>
</evidence>
<dbReference type="Gene3D" id="1.25.40.10">
    <property type="entry name" value="Tetratricopeptide repeat domain"/>
    <property type="match status" value="1"/>
</dbReference>
<dbReference type="Gene3D" id="3.90.70.10">
    <property type="entry name" value="Cysteine proteinases"/>
    <property type="match status" value="1"/>
</dbReference>
<organism evidence="3 4">
    <name type="scientific">Candidatus Curtissbacteria bacterium RBG_13_40_7</name>
    <dbReference type="NCBI Taxonomy" id="1797706"/>
    <lineage>
        <taxon>Bacteria</taxon>
        <taxon>Candidatus Curtissiibacteriota</taxon>
    </lineage>
</organism>
<name>A0A1F5FVP8_9BACT</name>
<dbReference type="InterPro" id="IPR011990">
    <property type="entry name" value="TPR-like_helical_dom_sf"/>
</dbReference>
<comment type="caution">
    <text evidence="3">The sequence shown here is derived from an EMBL/GenBank/DDBJ whole genome shotgun (WGS) entry which is preliminary data.</text>
</comment>
<dbReference type="Proteomes" id="UP000179252">
    <property type="component" value="Unassembled WGS sequence"/>
</dbReference>
<reference evidence="3 4" key="1">
    <citation type="journal article" date="2016" name="Nat. Commun.">
        <title>Thousands of microbial genomes shed light on interconnected biogeochemical processes in an aquifer system.</title>
        <authorList>
            <person name="Anantharaman K."/>
            <person name="Brown C.T."/>
            <person name="Hug L.A."/>
            <person name="Sharon I."/>
            <person name="Castelle C.J."/>
            <person name="Probst A.J."/>
            <person name="Thomas B.C."/>
            <person name="Singh A."/>
            <person name="Wilkins M.J."/>
            <person name="Karaoz U."/>
            <person name="Brodie E.L."/>
            <person name="Williams K.H."/>
            <person name="Hubbard S.S."/>
            <person name="Banfield J.F."/>
        </authorList>
    </citation>
    <scope>NUCLEOTIDE SEQUENCE [LARGE SCALE GENOMIC DNA]</scope>
</reference>
<evidence type="ECO:0000256" key="1">
    <source>
        <dbReference type="PROSITE-ProRule" id="PRU00339"/>
    </source>
</evidence>
<evidence type="ECO:0000313" key="3">
    <source>
        <dbReference type="EMBL" id="OGD83690.1"/>
    </source>
</evidence>
<dbReference type="AlphaFoldDB" id="A0A1F5FVP8"/>
<dbReference type="SUPFAM" id="SSF54001">
    <property type="entry name" value="Cysteine proteinases"/>
    <property type="match status" value="1"/>
</dbReference>
<dbReference type="InterPro" id="IPR038765">
    <property type="entry name" value="Papain-like_cys_pep_sf"/>
</dbReference>